<dbReference type="Proteomes" id="UP000191285">
    <property type="component" value="Unassembled WGS sequence"/>
</dbReference>
<proteinExistence type="predicted"/>
<organism evidence="2 3">
    <name type="scientific">Penicillium steckii</name>
    <dbReference type="NCBI Taxonomy" id="303698"/>
    <lineage>
        <taxon>Eukaryota</taxon>
        <taxon>Fungi</taxon>
        <taxon>Dikarya</taxon>
        <taxon>Ascomycota</taxon>
        <taxon>Pezizomycotina</taxon>
        <taxon>Eurotiomycetes</taxon>
        <taxon>Eurotiomycetidae</taxon>
        <taxon>Eurotiales</taxon>
        <taxon>Aspergillaceae</taxon>
        <taxon>Penicillium</taxon>
    </lineage>
</organism>
<sequence length="151" mass="16520">MKTFFALGALAALCQSALSLKEGTYTIGSEITQGHEILGETEGQGPLSFSPERGNHPGQTWFFTPTQNSQRDFLIHNTFGGYINCGDQEGDECVAGDNKEVYTAELVNPKSKSYELVAKKSGFFLRTNGDSLQIAGFDQSPEERFILTPTQ</sequence>
<comment type="caution">
    <text evidence="2">The sequence shown here is derived from an EMBL/GenBank/DDBJ whole genome shotgun (WGS) entry which is preliminary data.</text>
</comment>
<reference evidence="3" key="1">
    <citation type="journal article" date="2017" name="Nat. Microbiol.">
        <title>Global analysis of biosynthetic gene clusters reveals vast potential of secondary metabolite production in Penicillium species.</title>
        <authorList>
            <person name="Nielsen J.C."/>
            <person name="Grijseels S."/>
            <person name="Prigent S."/>
            <person name="Ji B."/>
            <person name="Dainat J."/>
            <person name="Nielsen K.F."/>
            <person name="Frisvad J.C."/>
            <person name="Workman M."/>
            <person name="Nielsen J."/>
        </authorList>
    </citation>
    <scope>NUCLEOTIDE SEQUENCE [LARGE SCALE GENOMIC DNA]</scope>
    <source>
        <strain evidence="3">IBT 24891</strain>
    </source>
</reference>
<keyword evidence="3" id="KW-1185">Reference proteome</keyword>
<gene>
    <name evidence="2" type="ORF">PENSTE_c004G04528</name>
</gene>
<keyword evidence="1" id="KW-0732">Signal</keyword>
<dbReference type="EMBL" id="MLKD01000004">
    <property type="protein sequence ID" value="OQE27564.1"/>
    <property type="molecule type" value="Genomic_DNA"/>
</dbReference>
<accession>A0A1V6TNK1</accession>
<feature type="signal peptide" evidence="1">
    <location>
        <begin position="1"/>
        <end position="19"/>
    </location>
</feature>
<feature type="chain" id="PRO_5013342834" description="Ricin B lectin domain-containing protein" evidence="1">
    <location>
        <begin position="20"/>
        <end position="151"/>
    </location>
</feature>
<evidence type="ECO:0000256" key="1">
    <source>
        <dbReference type="SAM" id="SignalP"/>
    </source>
</evidence>
<dbReference type="AlphaFoldDB" id="A0A1V6TNK1"/>
<evidence type="ECO:0000313" key="3">
    <source>
        <dbReference type="Proteomes" id="UP000191285"/>
    </source>
</evidence>
<evidence type="ECO:0008006" key="4">
    <source>
        <dbReference type="Google" id="ProtNLM"/>
    </source>
</evidence>
<evidence type="ECO:0000313" key="2">
    <source>
        <dbReference type="EMBL" id="OQE27564.1"/>
    </source>
</evidence>
<dbReference type="OrthoDB" id="4490284at2759"/>
<protein>
    <recommendedName>
        <fullName evidence="4">Ricin B lectin domain-containing protein</fullName>
    </recommendedName>
</protein>
<name>A0A1V6TNK1_9EURO</name>